<dbReference type="InterPro" id="IPR054572">
    <property type="entry name" value="TBP-TOTE"/>
</dbReference>
<dbReference type="CDD" id="cd18809">
    <property type="entry name" value="SF1_C_RecD"/>
    <property type="match status" value="1"/>
</dbReference>
<proteinExistence type="predicted"/>
<keyword evidence="3" id="KW-0067">ATP-binding</keyword>
<evidence type="ECO:0000259" key="1">
    <source>
        <dbReference type="Pfam" id="PF13538"/>
    </source>
</evidence>
<sequence length="280" mass="31997">MRAHGIAVGTPEFCRGLTTDPYLNALQCKYGYAITCHKAQSGEWEHVLVDMNTVSGKTNEAFFRWAYTALTRARGHLWHIASPDFSAFDTFRWAPIQTCKASHVKYQVPAGEDFRDYRCRRLVPLAAADGLTVSEDRSVLYQHRLTFSNANDACTLILWYNKNGYTGRMETLRQPADPALAAYAQRLCREALYTDTLAFEASFPAQQQWFDRMEETARQCGVRLTNVVRNPWSDTYYLETDADEASIEYFYNAKHLFTHAQPRSTLGEGDERLKAFIALL</sequence>
<dbReference type="Pfam" id="PF22721">
    <property type="entry name" value="TBP-TOTE"/>
    <property type="match status" value="1"/>
</dbReference>
<dbReference type="EMBL" id="DXHL01000023">
    <property type="protein sequence ID" value="HIW10862.1"/>
    <property type="molecule type" value="Genomic_DNA"/>
</dbReference>
<comment type="caution">
    <text evidence="3">The sequence shown here is derived from an EMBL/GenBank/DDBJ whole genome shotgun (WGS) entry which is preliminary data.</text>
</comment>
<reference evidence="3" key="1">
    <citation type="journal article" date="2021" name="PeerJ">
        <title>Extensive microbial diversity within the chicken gut microbiome revealed by metagenomics and culture.</title>
        <authorList>
            <person name="Gilroy R."/>
            <person name="Ravi A."/>
            <person name="Getino M."/>
            <person name="Pursley I."/>
            <person name="Horton D.L."/>
            <person name="Alikhan N.F."/>
            <person name="Baker D."/>
            <person name="Gharbi K."/>
            <person name="Hall N."/>
            <person name="Watson M."/>
            <person name="Adriaenssens E.M."/>
            <person name="Foster-Nyarko E."/>
            <person name="Jarju S."/>
            <person name="Secka A."/>
            <person name="Antonio M."/>
            <person name="Oren A."/>
            <person name="Chaudhuri R.R."/>
            <person name="La Ragione R."/>
            <person name="Hildebrand F."/>
            <person name="Pallen M.J."/>
        </authorList>
    </citation>
    <scope>NUCLEOTIDE SEQUENCE</scope>
    <source>
        <strain evidence="3">ChiBcec15-1070</strain>
    </source>
</reference>
<accession>A0A9D1TY97</accession>
<name>A0A9D1TY97_9BACT</name>
<dbReference type="SUPFAM" id="SSF52540">
    <property type="entry name" value="P-loop containing nucleoside triphosphate hydrolases"/>
    <property type="match status" value="1"/>
</dbReference>
<protein>
    <submittedName>
        <fullName evidence="3">ATP-binding domain-containing protein</fullName>
    </submittedName>
</protein>
<evidence type="ECO:0000313" key="3">
    <source>
        <dbReference type="EMBL" id="HIW10862.1"/>
    </source>
</evidence>
<dbReference type="GO" id="GO:0005524">
    <property type="term" value="F:ATP binding"/>
    <property type="evidence" value="ECO:0007669"/>
    <property type="project" value="UniProtKB-KW"/>
</dbReference>
<dbReference type="InterPro" id="IPR027417">
    <property type="entry name" value="P-loop_NTPase"/>
</dbReference>
<gene>
    <name evidence="3" type="ORF">H9888_05090</name>
</gene>
<evidence type="ECO:0000259" key="2">
    <source>
        <dbReference type="Pfam" id="PF22721"/>
    </source>
</evidence>
<reference evidence="3" key="2">
    <citation type="submission" date="2021-04" db="EMBL/GenBank/DDBJ databases">
        <authorList>
            <person name="Gilroy R."/>
        </authorList>
    </citation>
    <scope>NUCLEOTIDE SEQUENCE</scope>
    <source>
        <strain evidence="3">ChiBcec15-1070</strain>
    </source>
</reference>
<dbReference type="AlphaFoldDB" id="A0A9D1TY97"/>
<keyword evidence="3" id="KW-0547">Nucleotide-binding</keyword>
<dbReference type="Pfam" id="PF13538">
    <property type="entry name" value="UvrD_C_2"/>
    <property type="match status" value="1"/>
</dbReference>
<dbReference type="InterPro" id="IPR027785">
    <property type="entry name" value="UvrD-like_helicase_C"/>
</dbReference>
<dbReference type="Proteomes" id="UP000823926">
    <property type="component" value="Unassembled WGS sequence"/>
</dbReference>
<dbReference type="Gene3D" id="3.40.50.300">
    <property type="entry name" value="P-loop containing nucleotide triphosphate hydrolases"/>
    <property type="match status" value="1"/>
</dbReference>
<organism evidence="3 4">
    <name type="scientific">Candidatus Rikenella faecigallinarum</name>
    <dbReference type="NCBI Taxonomy" id="2838745"/>
    <lineage>
        <taxon>Bacteria</taxon>
        <taxon>Pseudomonadati</taxon>
        <taxon>Bacteroidota</taxon>
        <taxon>Bacteroidia</taxon>
        <taxon>Bacteroidales</taxon>
        <taxon>Rikenellaceae</taxon>
        <taxon>Rikenella</taxon>
    </lineage>
</organism>
<feature type="domain" description="TATA-binding-like protein" evidence="2">
    <location>
        <begin position="205"/>
        <end position="280"/>
    </location>
</feature>
<feature type="domain" description="UvrD-like helicase C-terminal" evidence="1">
    <location>
        <begin position="30"/>
        <end position="78"/>
    </location>
</feature>
<evidence type="ECO:0000313" key="4">
    <source>
        <dbReference type="Proteomes" id="UP000823926"/>
    </source>
</evidence>